<accession>A0A1G2AUN5</accession>
<dbReference type="Proteomes" id="UP000177165">
    <property type="component" value="Unassembled WGS sequence"/>
</dbReference>
<dbReference type="PANTHER" id="PTHR47505">
    <property type="entry name" value="DNA UTILIZATION PROTEIN YHGH"/>
    <property type="match status" value="1"/>
</dbReference>
<sequence>MSLFSFLTRMLFPLRCIHCGRFDIYLCRTCEPFLFTPGNIAQPRPLIRKLFWVGSYKNPFLQQLIHDGKYSGIPSAFTSACRILFSVIRRANYDFIIPIPLHRRRLRERGFNQAEIIARFLSQDLHIPFAHDYLIRTRYTRQQVKLSYEQRQQNVADAFLLVQPLPAAVRSILLVDDVWTTGATMHAAAQALRQNKKFALTAAVIAKD</sequence>
<organism evidence="2 3">
    <name type="scientific">Candidatus Kerfeldbacteria bacterium RIFCSPHIGHO2_02_FULL_42_14</name>
    <dbReference type="NCBI Taxonomy" id="1798540"/>
    <lineage>
        <taxon>Bacteria</taxon>
        <taxon>Candidatus Kerfeldiibacteriota</taxon>
    </lineage>
</organism>
<dbReference type="CDD" id="cd06223">
    <property type="entry name" value="PRTases_typeI"/>
    <property type="match status" value="1"/>
</dbReference>
<dbReference type="InterPro" id="IPR000836">
    <property type="entry name" value="PRTase_dom"/>
</dbReference>
<dbReference type="InterPro" id="IPR051910">
    <property type="entry name" value="ComF/GntX_DNA_util-trans"/>
</dbReference>
<dbReference type="PANTHER" id="PTHR47505:SF1">
    <property type="entry name" value="DNA UTILIZATION PROTEIN YHGH"/>
    <property type="match status" value="1"/>
</dbReference>
<proteinExistence type="inferred from homology"/>
<name>A0A1G2AUN5_9BACT</name>
<dbReference type="AlphaFoldDB" id="A0A1G2AUN5"/>
<evidence type="ECO:0000256" key="1">
    <source>
        <dbReference type="ARBA" id="ARBA00008007"/>
    </source>
</evidence>
<evidence type="ECO:0008006" key="4">
    <source>
        <dbReference type="Google" id="ProtNLM"/>
    </source>
</evidence>
<dbReference type="STRING" id="1798540.A3B74_02865"/>
<dbReference type="InterPro" id="IPR029057">
    <property type="entry name" value="PRTase-like"/>
</dbReference>
<dbReference type="SUPFAM" id="SSF53271">
    <property type="entry name" value="PRTase-like"/>
    <property type="match status" value="1"/>
</dbReference>
<reference evidence="2 3" key="1">
    <citation type="journal article" date="2016" name="Nat. Commun.">
        <title>Thousands of microbial genomes shed light on interconnected biogeochemical processes in an aquifer system.</title>
        <authorList>
            <person name="Anantharaman K."/>
            <person name="Brown C.T."/>
            <person name="Hug L.A."/>
            <person name="Sharon I."/>
            <person name="Castelle C.J."/>
            <person name="Probst A.J."/>
            <person name="Thomas B.C."/>
            <person name="Singh A."/>
            <person name="Wilkins M.J."/>
            <person name="Karaoz U."/>
            <person name="Brodie E.L."/>
            <person name="Williams K.H."/>
            <person name="Hubbard S.S."/>
            <person name="Banfield J.F."/>
        </authorList>
    </citation>
    <scope>NUCLEOTIDE SEQUENCE [LARGE SCALE GENOMIC DNA]</scope>
</reference>
<evidence type="ECO:0000313" key="2">
    <source>
        <dbReference type="EMBL" id="OGY79687.1"/>
    </source>
</evidence>
<dbReference type="Gene3D" id="3.40.50.2020">
    <property type="match status" value="1"/>
</dbReference>
<comment type="similarity">
    <text evidence="1">Belongs to the ComF/GntX family.</text>
</comment>
<protein>
    <recommendedName>
        <fullName evidence="4">Phosphoribosyltransferase domain-containing protein</fullName>
    </recommendedName>
</protein>
<evidence type="ECO:0000313" key="3">
    <source>
        <dbReference type="Proteomes" id="UP000177165"/>
    </source>
</evidence>
<gene>
    <name evidence="2" type="ORF">A3B74_02865</name>
</gene>
<comment type="caution">
    <text evidence="2">The sequence shown here is derived from an EMBL/GenBank/DDBJ whole genome shotgun (WGS) entry which is preliminary data.</text>
</comment>
<dbReference type="EMBL" id="MHKB01000008">
    <property type="protein sequence ID" value="OGY79687.1"/>
    <property type="molecule type" value="Genomic_DNA"/>
</dbReference>